<reference evidence="1 2" key="1">
    <citation type="journal article" date="2005" name="Nucleic Acids Res.">
        <title>Genomic blueprint of Hahella chejuensis, a marine microbe producing an algicidal agent.</title>
        <authorList>
            <person name="Jeong H."/>
            <person name="Yim J.H."/>
            <person name="Lee C."/>
            <person name="Choi S.-H."/>
            <person name="Park Y.K."/>
            <person name="Yoon S.H."/>
            <person name="Hur C.-G."/>
            <person name="Kang H.-Y."/>
            <person name="Kim D."/>
            <person name="Lee H.H."/>
            <person name="Park K.H."/>
            <person name="Park S.-H."/>
            <person name="Park H.-S."/>
            <person name="Lee H.K."/>
            <person name="Oh T.K."/>
            <person name="Kim J.F."/>
        </authorList>
    </citation>
    <scope>NUCLEOTIDE SEQUENCE [LARGE SCALE GENOMIC DNA]</scope>
    <source>
        <strain evidence="1 2">KCTC 2396</strain>
    </source>
</reference>
<name>Q2SAY6_HAHCH</name>
<evidence type="ECO:0000313" key="2">
    <source>
        <dbReference type="Proteomes" id="UP000000238"/>
    </source>
</evidence>
<evidence type="ECO:0000313" key="1">
    <source>
        <dbReference type="EMBL" id="ABC32188.1"/>
    </source>
</evidence>
<gene>
    <name evidence="1" type="ordered locus">HCH_05526</name>
</gene>
<protein>
    <submittedName>
        <fullName evidence="1">Uncharacterized protein</fullName>
    </submittedName>
</protein>
<sequence length="31" mass="3472">MNKLNYLISAWDISLSNAVIAQKPGVKQRRG</sequence>
<organism evidence="1 2">
    <name type="scientific">Hahella chejuensis (strain KCTC 2396)</name>
    <dbReference type="NCBI Taxonomy" id="349521"/>
    <lineage>
        <taxon>Bacteria</taxon>
        <taxon>Pseudomonadati</taxon>
        <taxon>Pseudomonadota</taxon>
        <taxon>Gammaproteobacteria</taxon>
        <taxon>Oceanospirillales</taxon>
        <taxon>Hahellaceae</taxon>
        <taxon>Hahella</taxon>
    </lineage>
</organism>
<accession>Q2SAY6</accession>
<dbReference type="EMBL" id="CP000155">
    <property type="protein sequence ID" value="ABC32188.1"/>
    <property type="molecule type" value="Genomic_DNA"/>
</dbReference>
<dbReference type="Proteomes" id="UP000000238">
    <property type="component" value="Chromosome"/>
</dbReference>
<keyword evidence="2" id="KW-1185">Reference proteome</keyword>
<dbReference type="HOGENOM" id="CLU_3396819_0_0_6"/>
<dbReference type="KEGG" id="hch:HCH_05526"/>
<proteinExistence type="predicted"/>
<dbReference type="AlphaFoldDB" id="Q2SAY6"/>